<dbReference type="RefSeq" id="WP_116683172.1">
    <property type="nucleotide sequence ID" value="NZ_QURL01000004.1"/>
</dbReference>
<keyword evidence="4" id="KW-1185">Reference proteome</keyword>
<dbReference type="AlphaFoldDB" id="A0A371X2J8"/>
<accession>A0A371X2J8</accession>
<feature type="transmembrane region" description="Helical" evidence="2">
    <location>
        <begin position="54"/>
        <end position="72"/>
    </location>
</feature>
<feature type="compositionally biased region" description="Basic and acidic residues" evidence="1">
    <location>
        <begin position="223"/>
        <end position="232"/>
    </location>
</feature>
<gene>
    <name evidence="3" type="ORF">DYI37_10410</name>
</gene>
<reference evidence="3 4" key="1">
    <citation type="submission" date="2018-08" db="EMBL/GenBank/DDBJ databases">
        <title>Fulvimarina sp. 85, whole genome shotgun sequence.</title>
        <authorList>
            <person name="Tuo L."/>
        </authorList>
    </citation>
    <scope>NUCLEOTIDE SEQUENCE [LARGE SCALE GENOMIC DNA]</scope>
    <source>
        <strain evidence="3 4">85</strain>
    </source>
</reference>
<feature type="transmembrane region" description="Helical" evidence="2">
    <location>
        <begin position="29"/>
        <end position="48"/>
    </location>
</feature>
<dbReference type="Proteomes" id="UP000264310">
    <property type="component" value="Unassembled WGS sequence"/>
</dbReference>
<comment type="caution">
    <text evidence="3">The sequence shown here is derived from an EMBL/GenBank/DDBJ whole genome shotgun (WGS) entry which is preliminary data.</text>
</comment>
<keyword evidence="2" id="KW-0812">Transmembrane</keyword>
<keyword evidence="2" id="KW-1133">Transmembrane helix</keyword>
<dbReference type="EMBL" id="QURL01000004">
    <property type="protein sequence ID" value="RFC63441.1"/>
    <property type="molecule type" value="Genomic_DNA"/>
</dbReference>
<evidence type="ECO:0000256" key="2">
    <source>
        <dbReference type="SAM" id="Phobius"/>
    </source>
</evidence>
<proteinExistence type="predicted"/>
<evidence type="ECO:0000313" key="4">
    <source>
        <dbReference type="Proteomes" id="UP000264310"/>
    </source>
</evidence>
<protein>
    <submittedName>
        <fullName evidence="3">Uncharacterized protein</fullName>
    </submittedName>
</protein>
<keyword evidence="2" id="KW-0472">Membrane</keyword>
<sequence>MSAAAIGRARRGRRISARLTARRLGVRRIGAIAGFGLLDAVLCLATAYGALPVGPAILVHFGLAGLLFAYLLKTKAEGAIAALSAINLAVMAFAGTVVTLLQILVLSRAAAPASRAEWNRDARREGDDDATRLYEAIVQNQAYQGRKAPERFDRVMSEGSIADRQWVLAQIVRSDRTYPFALVEAGLKSRDIAVRASAAAVYARLREKTIDRQKASEAQKAGEAPRPKDRGA</sequence>
<evidence type="ECO:0000313" key="3">
    <source>
        <dbReference type="EMBL" id="RFC63441.1"/>
    </source>
</evidence>
<evidence type="ECO:0000256" key="1">
    <source>
        <dbReference type="SAM" id="MobiDB-lite"/>
    </source>
</evidence>
<name>A0A371X2J8_9HYPH</name>
<organism evidence="3 4">
    <name type="scientific">Fulvimarina endophytica</name>
    <dbReference type="NCBI Taxonomy" id="2293836"/>
    <lineage>
        <taxon>Bacteria</taxon>
        <taxon>Pseudomonadati</taxon>
        <taxon>Pseudomonadota</taxon>
        <taxon>Alphaproteobacteria</taxon>
        <taxon>Hyphomicrobiales</taxon>
        <taxon>Aurantimonadaceae</taxon>
        <taxon>Fulvimarina</taxon>
    </lineage>
</organism>
<feature type="region of interest" description="Disordered" evidence="1">
    <location>
        <begin position="210"/>
        <end position="232"/>
    </location>
</feature>
<feature type="transmembrane region" description="Helical" evidence="2">
    <location>
        <begin position="79"/>
        <end position="105"/>
    </location>
</feature>